<proteinExistence type="inferred from homology"/>
<dbReference type="PANTHER" id="PTHR31087">
    <property type="match status" value="1"/>
</dbReference>
<dbReference type="SUPFAM" id="SSF54518">
    <property type="entry name" value="Tubby C-terminal domain-like"/>
    <property type="match status" value="1"/>
</dbReference>
<dbReference type="InterPro" id="IPR025659">
    <property type="entry name" value="Tubby-like_C"/>
</dbReference>
<dbReference type="Pfam" id="PF04525">
    <property type="entry name" value="LOR"/>
    <property type="match status" value="1"/>
</dbReference>
<dbReference type="Proteomes" id="UP001604277">
    <property type="component" value="Unassembled WGS sequence"/>
</dbReference>
<accession>A0ABD1P4X3</accession>
<reference evidence="3" key="1">
    <citation type="submission" date="2024-07" db="EMBL/GenBank/DDBJ databases">
        <title>Two chromosome-level genome assemblies of Korean endemic species Abeliophyllum distichum and Forsythia ovata (Oleaceae).</title>
        <authorList>
            <person name="Jang H."/>
        </authorList>
    </citation>
    <scope>NUCLEOTIDE SEQUENCE [LARGE SCALE GENOMIC DNA]</scope>
</reference>
<organism evidence="2 3">
    <name type="scientific">Forsythia ovata</name>
    <dbReference type="NCBI Taxonomy" id="205694"/>
    <lineage>
        <taxon>Eukaryota</taxon>
        <taxon>Viridiplantae</taxon>
        <taxon>Streptophyta</taxon>
        <taxon>Embryophyta</taxon>
        <taxon>Tracheophyta</taxon>
        <taxon>Spermatophyta</taxon>
        <taxon>Magnoliopsida</taxon>
        <taxon>eudicotyledons</taxon>
        <taxon>Gunneridae</taxon>
        <taxon>Pentapetalae</taxon>
        <taxon>asterids</taxon>
        <taxon>lamiids</taxon>
        <taxon>Lamiales</taxon>
        <taxon>Oleaceae</taxon>
        <taxon>Forsythieae</taxon>
        <taxon>Forsythia</taxon>
    </lineage>
</organism>
<comment type="caution">
    <text evidence="2">The sequence shown here is derived from an EMBL/GenBank/DDBJ whole genome shotgun (WGS) entry which is preliminary data.</text>
</comment>
<evidence type="ECO:0000256" key="1">
    <source>
        <dbReference type="ARBA" id="ARBA00005437"/>
    </source>
</evidence>
<keyword evidence="3" id="KW-1185">Reference proteome</keyword>
<dbReference type="EMBL" id="JBFOLJ010000026">
    <property type="protein sequence ID" value="KAL2458908.1"/>
    <property type="molecule type" value="Genomic_DNA"/>
</dbReference>
<name>A0ABD1P4X3_9LAMI</name>
<evidence type="ECO:0000313" key="2">
    <source>
        <dbReference type="EMBL" id="KAL2458908.1"/>
    </source>
</evidence>
<evidence type="ECO:0000313" key="3">
    <source>
        <dbReference type="Proteomes" id="UP001604277"/>
    </source>
</evidence>
<comment type="similarity">
    <text evidence="1">Belongs to the LOR family.</text>
</comment>
<dbReference type="AlphaFoldDB" id="A0ABD1P4X3"/>
<sequence length="208" mass="23111">MAAKQSIIPIVSKAFCSFSEVVLVVRRRPRVVNGGGFVVTDCKQVPIFSVDGCGILGKKEELILRDAHGNPLLLIRRKGGIVEALSMTRQWKGYGNDFLGSQKLVFSLKEPNTSCLSNKNPIRISIESKEYYNNYGNFEIRGDFHDRDCSIVNSRGDAIAQIGVEEEVEQVMTGRDLYHVSIKPGIDQAFVFGVIAVLDYIYDGSTRC</sequence>
<gene>
    <name evidence="2" type="ORF">Fot_55471</name>
</gene>
<dbReference type="InterPro" id="IPR007612">
    <property type="entry name" value="LOR"/>
</dbReference>
<dbReference type="PANTHER" id="PTHR31087:SF3">
    <property type="entry name" value="PROTEIN LURP-ONE-RELATED 6"/>
    <property type="match status" value="1"/>
</dbReference>
<protein>
    <submittedName>
        <fullName evidence="2">Protein LURP-one-related 6</fullName>
    </submittedName>
</protein>
<dbReference type="InterPro" id="IPR038595">
    <property type="entry name" value="LOR_sf"/>
</dbReference>
<dbReference type="Gene3D" id="2.40.160.200">
    <property type="entry name" value="LURP1-related"/>
    <property type="match status" value="1"/>
</dbReference>